<evidence type="ECO:0000313" key="6">
    <source>
        <dbReference type="Proteomes" id="UP000199110"/>
    </source>
</evidence>
<dbReference type="PANTHER" id="PTHR42659">
    <property type="entry name" value="XANTHINE DEHYDROGENASE SUBUNIT C-RELATED"/>
    <property type="match status" value="1"/>
</dbReference>
<dbReference type="PROSITE" id="PS51387">
    <property type="entry name" value="FAD_PCMH"/>
    <property type="match status" value="1"/>
</dbReference>
<organism evidence="5 6">
    <name type="scientific">Jannaschia pohangensis</name>
    <dbReference type="NCBI Taxonomy" id="390807"/>
    <lineage>
        <taxon>Bacteria</taxon>
        <taxon>Pseudomonadati</taxon>
        <taxon>Pseudomonadota</taxon>
        <taxon>Alphaproteobacteria</taxon>
        <taxon>Rhodobacterales</taxon>
        <taxon>Roseobacteraceae</taxon>
        <taxon>Jannaschia</taxon>
    </lineage>
</organism>
<keyword evidence="3" id="KW-0560">Oxidoreductase</keyword>
<dbReference type="Pfam" id="PF00941">
    <property type="entry name" value="FAD_binding_5"/>
    <property type="match status" value="1"/>
</dbReference>
<dbReference type="InterPro" id="IPR036318">
    <property type="entry name" value="FAD-bd_PCMH-like_sf"/>
</dbReference>
<keyword evidence="1" id="KW-0285">Flavoprotein</keyword>
<dbReference type="STRING" id="390807.SAMN04488095_0504"/>
<gene>
    <name evidence="5" type="ORF">SAMN04488095_0504</name>
</gene>
<dbReference type="InterPro" id="IPR016169">
    <property type="entry name" value="FAD-bd_PCMH_sub2"/>
</dbReference>
<dbReference type="OrthoDB" id="9814706at2"/>
<dbReference type="Gene3D" id="3.30.465.10">
    <property type="match status" value="1"/>
</dbReference>
<dbReference type="Gene3D" id="3.30.390.50">
    <property type="entry name" value="CO dehydrogenase flavoprotein, C-terminal domain"/>
    <property type="match status" value="1"/>
</dbReference>
<proteinExistence type="predicted"/>
<dbReference type="InterPro" id="IPR051312">
    <property type="entry name" value="Diverse_Substr_Oxidored"/>
</dbReference>
<dbReference type="InterPro" id="IPR002346">
    <property type="entry name" value="Mopterin_DH_FAD-bd"/>
</dbReference>
<evidence type="ECO:0000256" key="2">
    <source>
        <dbReference type="ARBA" id="ARBA00022827"/>
    </source>
</evidence>
<keyword evidence="2" id="KW-0274">FAD</keyword>
<dbReference type="SUPFAM" id="SSF55447">
    <property type="entry name" value="CO dehydrogenase flavoprotein C-terminal domain-like"/>
    <property type="match status" value="1"/>
</dbReference>
<dbReference type="AlphaFoldDB" id="A0A1I3H9K5"/>
<evidence type="ECO:0000259" key="4">
    <source>
        <dbReference type="PROSITE" id="PS51387"/>
    </source>
</evidence>
<dbReference type="PANTHER" id="PTHR42659:SF2">
    <property type="entry name" value="XANTHINE DEHYDROGENASE SUBUNIT C-RELATED"/>
    <property type="match status" value="1"/>
</dbReference>
<dbReference type="Pfam" id="PF03450">
    <property type="entry name" value="CO_deh_flav_C"/>
    <property type="match status" value="1"/>
</dbReference>
<evidence type="ECO:0000313" key="5">
    <source>
        <dbReference type="EMBL" id="SFI32322.1"/>
    </source>
</evidence>
<dbReference type="SUPFAM" id="SSF56176">
    <property type="entry name" value="FAD-binding/transporter-associated domain-like"/>
    <property type="match status" value="1"/>
</dbReference>
<dbReference type="EMBL" id="FORA01000001">
    <property type="protein sequence ID" value="SFI32322.1"/>
    <property type="molecule type" value="Genomic_DNA"/>
</dbReference>
<dbReference type="RefSeq" id="WP_092776790.1">
    <property type="nucleotide sequence ID" value="NZ_FORA01000001.1"/>
</dbReference>
<accession>A0A1I3H9K5</accession>
<dbReference type="InterPro" id="IPR016166">
    <property type="entry name" value="FAD-bd_PCMH"/>
</dbReference>
<keyword evidence="6" id="KW-1185">Reference proteome</keyword>
<dbReference type="SMART" id="SM01092">
    <property type="entry name" value="CO_deh_flav_C"/>
    <property type="match status" value="1"/>
</dbReference>
<dbReference type="GO" id="GO:0071949">
    <property type="term" value="F:FAD binding"/>
    <property type="evidence" value="ECO:0007669"/>
    <property type="project" value="InterPro"/>
</dbReference>
<name>A0A1I3H9K5_9RHOB</name>
<feature type="domain" description="FAD-binding PCMH-type" evidence="4">
    <location>
        <begin position="1"/>
        <end position="157"/>
    </location>
</feature>
<dbReference type="Proteomes" id="UP000199110">
    <property type="component" value="Unassembled WGS sequence"/>
</dbReference>
<dbReference type="InterPro" id="IPR005107">
    <property type="entry name" value="CO_DH_flav_C"/>
</dbReference>
<sequence>MAFTIETYATTAEAARAMGADARFLAGGTLVMRDVNAGDQSFTRIIRSTDPALTAIRGTGDGISVGACVTLHQIVANPDLAFLAPVARQVGGPQVRNMGTVGGNLFAPHPYGDFTVALLAIGAKVTTAQGQKPVDDFLRDRDRSGLVTEILIPRPRDPGSFGWHKVSRTKPKGASVMSIAAYLPREGGRIRNVRIAFGAMGGHPLRATGAERALEGQSLDASTIARAAAVTLEGLSPPTDPLASEWYRREVAAVHLTRLLTRMERS</sequence>
<evidence type="ECO:0000256" key="1">
    <source>
        <dbReference type="ARBA" id="ARBA00022630"/>
    </source>
</evidence>
<evidence type="ECO:0000256" key="3">
    <source>
        <dbReference type="ARBA" id="ARBA00023002"/>
    </source>
</evidence>
<protein>
    <submittedName>
        <fullName evidence="5">CO or xanthine dehydrogenase, FAD-binding subunit</fullName>
    </submittedName>
</protein>
<reference evidence="5 6" key="1">
    <citation type="submission" date="2016-10" db="EMBL/GenBank/DDBJ databases">
        <authorList>
            <person name="de Groot N.N."/>
        </authorList>
    </citation>
    <scope>NUCLEOTIDE SEQUENCE [LARGE SCALE GENOMIC DNA]</scope>
    <source>
        <strain evidence="5 6">DSM 19073</strain>
    </source>
</reference>
<dbReference type="InterPro" id="IPR036683">
    <property type="entry name" value="CO_DH_flav_C_dom_sf"/>
</dbReference>
<dbReference type="GO" id="GO:0016491">
    <property type="term" value="F:oxidoreductase activity"/>
    <property type="evidence" value="ECO:0007669"/>
    <property type="project" value="UniProtKB-KW"/>
</dbReference>